<comment type="caution">
    <text evidence="2">The sequence shown here is derived from an EMBL/GenBank/DDBJ whole genome shotgun (WGS) entry which is preliminary data.</text>
</comment>
<dbReference type="Proteomes" id="UP000076925">
    <property type="component" value="Unassembled WGS sequence"/>
</dbReference>
<keyword evidence="1" id="KW-1133">Transmembrane helix</keyword>
<accession>A0A139X886</accession>
<proteinExistence type="predicted"/>
<gene>
    <name evidence="2" type="ORF">WA1_25210</name>
</gene>
<dbReference type="AlphaFoldDB" id="A0A139X886"/>
<evidence type="ECO:0000313" key="3">
    <source>
        <dbReference type="Proteomes" id="UP000076925"/>
    </source>
</evidence>
<dbReference type="EMBL" id="ANNX02000026">
    <property type="protein sequence ID" value="KYC40917.1"/>
    <property type="molecule type" value="Genomic_DNA"/>
</dbReference>
<protein>
    <submittedName>
        <fullName evidence="2">Uncharacterized protein</fullName>
    </submittedName>
</protein>
<reference evidence="2 3" key="1">
    <citation type="journal article" date="2013" name="Genome Biol. Evol.">
        <title>Genomes of Stigonematalean cyanobacteria (subsection V) and the evolution of oxygenic photosynthesis from prokaryotes to plastids.</title>
        <authorList>
            <person name="Dagan T."/>
            <person name="Roettger M."/>
            <person name="Stucken K."/>
            <person name="Landan G."/>
            <person name="Koch R."/>
            <person name="Major P."/>
            <person name="Gould S.B."/>
            <person name="Goremykin V.V."/>
            <person name="Rippka R."/>
            <person name="Tandeau de Marsac N."/>
            <person name="Gugger M."/>
            <person name="Lockhart P.J."/>
            <person name="Allen J.F."/>
            <person name="Brune I."/>
            <person name="Maus I."/>
            <person name="Puhler A."/>
            <person name="Martin W.F."/>
        </authorList>
    </citation>
    <scope>NUCLEOTIDE SEQUENCE [LARGE SCALE GENOMIC DNA]</scope>
    <source>
        <strain evidence="2 3">PCC 7110</strain>
    </source>
</reference>
<organism evidence="2 3">
    <name type="scientific">Scytonema hofmannii PCC 7110</name>
    <dbReference type="NCBI Taxonomy" id="128403"/>
    <lineage>
        <taxon>Bacteria</taxon>
        <taxon>Bacillati</taxon>
        <taxon>Cyanobacteriota</taxon>
        <taxon>Cyanophyceae</taxon>
        <taxon>Nostocales</taxon>
        <taxon>Scytonemataceae</taxon>
        <taxon>Scytonema</taxon>
    </lineage>
</organism>
<dbReference type="STRING" id="128403.WA1_25210"/>
<sequence>MTLAMLGQLLADEEGDFTTALSHLHQSLEILQRLESPNAQVVREFIERVQRMIEDEDRVRGGDPKKENASKSPLHSITLSPFLIIAAIVLLTVGVFAFKLQRSSFTHNRPNHNLLPK</sequence>
<evidence type="ECO:0000256" key="1">
    <source>
        <dbReference type="SAM" id="Phobius"/>
    </source>
</evidence>
<keyword evidence="1" id="KW-0472">Membrane</keyword>
<keyword evidence="1" id="KW-0812">Transmembrane</keyword>
<evidence type="ECO:0000313" key="2">
    <source>
        <dbReference type="EMBL" id="KYC40917.1"/>
    </source>
</evidence>
<keyword evidence="3" id="KW-1185">Reference proteome</keyword>
<feature type="transmembrane region" description="Helical" evidence="1">
    <location>
        <begin position="77"/>
        <end position="98"/>
    </location>
</feature>
<name>A0A139X886_9CYAN</name>